<dbReference type="Proteomes" id="UP000807342">
    <property type="component" value="Unassembled WGS sequence"/>
</dbReference>
<evidence type="ECO:0000313" key="1">
    <source>
        <dbReference type="EMBL" id="KAF9446646.1"/>
    </source>
</evidence>
<gene>
    <name evidence="1" type="ORF">P691DRAFT_170637</name>
</gene>
<dbReference type="EMBL" id="MU151235">
    <property type="protein sequence ID" value="KAF9446646.1"/>
    <property type="molecule type" value="Genomic_DNA"/>
</dbReference>
<keyword evidence="2" id="KW-1185">Reference proteome</keyword>
<proteinExistence type="predicted"/>
<accession>A0A9P6BZU5</accession>
<organism evidence="1 2">
    <name type="scientific">Macrolepiota fuliginosa MF-IS2</name>
    <dbReference type="NCBI Taxonomy" id="1400762"/>
    <lineage>
        <taxon>Eukaryota</taxon>
        <taxon>Fungi</taxon>
        <taxon>Dikarya</taxon>
        <taxon>Basidiomycota</taxon>
        <taxon>Agaricomycotina</taxon>
        <taxon>Agaricomycetes</taxon>
        <taxon>Agaricomycetidae</taxon>
        <taxon>Agaricales</taxon>
        <taxon>Agaricineae</taxon>
        <taxon>Agaricaceae</taxon>
        <taxon>Macrolepiota</taxon>
    </lineage>
</organism>
<name>A0A9P6BZU5_9AGAR</name>
<protein>
    <submittedName>
        <fullName evidence="1">Uncharacterized protein</fullName>
    </submittedName>
</protein>
<sequence length="153" mass="17054">MLVGMSEAGGSSVTRAPRPHHRICNRVQLQVPPKSFLARIALPRLSASPITRQKSHPRPYFAGDNNCTSQFCSNSGSSPIHRRDFTHAFHSFNPSHSSTNRFGQLGEYGESDHPTAVTYSDSPGFEPHTFPNRKYPSYLTGVWLFGLGNRYGY</sequence>
<reference evidence="1" key="1">
    <citation type="submission" date="2020-11" db="EMBL/GenBank/DDBJ databases">
        <authorList>
            <consortium name="DOE Joint Genome Institute"/>
            <person name="Ahrendt S."/>
            <person name="Riley R."/>
            <person name="Andreopoulos W."/>
            <person name="Labutti K."/>
            <person name="Pangilinan J."/>
            <person name="Ruiz-Duenas F.J."/>
            <person name="Barrasa J.M."/>
            <person name="Sanchez-Garcia M."/>
            <person name="Camarero S."/>
            <person name="Miyauchi S."/>
            <person name="Serrano A."/>
            <person name="Linde D."/>
            <person name="Babiker R."/>
            <person name="Drula E."/>
            <person name="Ayuso-Fernandez I."/>
            <person name="Pacheco R."/>
            <person name="Padilla G."/>
            <person name="Ferreira P."/>
            <person name="Barriuso J."/>
            <person name="Kellner H."/>
            <person name="Castanera R."/>
            <person name="Alfaro M."/>
            <person name="Ramirez L."/>
            <person name="Pisabarro A.G."/>
            <person name="Kuo A."/>
            <person name="Tritt A."/>
            <person name="Lipzen A."/>
            <person name="He G."/>
            <person name="Yan M."/>
            <person name="Ng V."/>
            <person name="Cullen D."/>
            <person name="Martin F."/>
            <person name="Rosso M.-N."/>
            <person name="Henrissat B."/>
            <person name="Hibbett D."/>
            <person name="Martinez A.T."/>
            <person name="Grigoriev I.V."/>
        </authorList>
    </citation>
    <scope>NUCLEOTIDE SEQUENCE</scope>
    <source>
        <strain evidence="1">MF-IS2</strain>
    </source>
</reference>
<dbReference type="AlphaFoldDB" id="A0A9P6BZU5"/>
<evidence type="ECO:0000313" key="2">
    <source>
        <dbReference type="Proteomes" id="UP000807342"/>
    </source>
</evidence>
<comment type="caution">
    <text evidence="1">The sequence shown here is derived from an EMBL/GenBank/DDBJ whole genome shotgun (WGS) entry which is preliminary data.</text>
</comment>